<feature type="transmembrane region" description="Helical" evidence="1">
    <location>
        <begin position="189"/>
        <end position="209"/>
    </location>
</feature>
<dbReference type="PANTHER" id="PTHR40448:SF1">
    <property type="entry name" value="TWO-COMPONENT SENSOR HISTIDINE KINASE"/>
    <property type="match status" value="1"/>
</dbReference>
<evidence type="ECO:0000256" key="1">
    <source>
        <dbReference type="SAM" id="Phobius"/>
    </source>
</evidence>
<dbReference type="Pfam" id="PF14501">
    <property type="entry name" value="HATPase_c_5"/>
    <property type="match status" value="1"/>
</dbReference>
<dbReference type="Gene3D" id="3.30.565.10">
    <property type="entry name" value="Histidine kinase-like ATPase, C-terminal domain"/>
    <property type="match status" value="1"/>
</dbReference>
<evidence type="ECO:0000313" key="4">
    <source>
        <dbReference type="Proteomes" id="UP000821656"/>
    </source>
</evidence>
<organism evidence="3 4">
    <name type="scientific">Clostridium beijerinckii</name>
    <name type="common">Clostridium MP</name>
    <dbReference type="NCBI Taxonomy" id="1520"/>
    <lineage>
        <taxon>Bacteria</taxon>
        <taxon>Bacillati</taxon>
        <taxon>Bacillota</taxon>
        <taxon>Clostridia</taxon>
        <taxon>Eubacteriales</taxon>
        <taxon>Clostridiaceae</taxon>
        <taxon>Clostridium</taxon>
    </lineage>
</organism>
<protein>
    <submittedName>
        <fullName evidence="3">Signal transduction histidine kinase</fullName>
    </submittedName>
</protein>
<name>A0A9Q5CDC5_CLOBE</name>
<keyword evidence="3" id="KW-0808">Transferase</keyword>
<dbReference type="EMBL" id="JABSXK010000001">
    <property type="protein sequence ID" value="NRV07486.1"/>
    <property type="molecule type" value="Genomic_DNA"/>
</dbReference>
<feature type="transmembrane region" description="Helical" evidence="1">
    <location>
        <begin position="124"/>
        <end position="146"/>
    </location>
</feature>
<dbReference type="GO" id="GO:0016301">
    <property type="term" value="F:kinase activity"/>
    <property type="evidence" value="ECO:0007669"/>
    <property type="project" value="UniProtKB-KW"/>
</dbReference>
<feature type="transmembrane region" description="Helical" evidence="1">
    <location>
        <begin position="84"/>
        <end position="104"/>
    </location>
</feature>
<dbReference type="RefSeq" id="WP_077305710.1">
    <property type="nucleotide sequence ID" value="NZ_CP016090.1"/>
</dbReference>
<dbReference type="PANTHER" id="PTHR40448">
    <property type="entry name" value="TWO-COMPONENT SENSOR HISTIDINE KINASE"/>
    <property type="match status" value="1"/>
</dbReference>
<keyword evidence="3" id="KW-0418">Kinase</keyword>
<dbReference type="Proteomes" id="UP000821656">
    <property type="component" value="Unassembled WGS sequence"/>
</dbReference>
<dbReference type="InterPro" id="IPR036890">
    <property type="entry name" value="HATPase_C_sf"/>
</dbReference>
<keyword evidence="1" id="KW-0812">Transmembrane</keyword>
<feature type="transmembrane region" description="Helical" evidence="1">
    <location>
        <begin position="60"/>
        <end position="77"/>
    </location>
</feature>
<evidence type="ECO:0000259" key="2">
    <source>
        <dbReference type="Pfam" id="PF14501"/>
    </source>
</evidence>
<reference evidence="3" key="1">
    <citation type="submission" date="2020-05" db="EMBL/GenBank/DDBJ databases">
        <title>Genomic insights into acetone-butanol-ethanol (ABE) fermentation by sequencing solventogenic clostridia strains.</title>
        <authorList>
            <person name="Brown S."/>
        </authorList>
    </citation>
    <scope>NUCLEOTIDE SEQUENCE</scope>
    <source>
        <strain evidence="3">DJ126</strain>
    </source>
</reference>
<feature type="transmembrane region" description="Helical" evidence="1">
    <location>
        <begin position="12"/>
        <end position="30"/>
    </location>
</feature>
<proteinExistence type="predicted"/>
<dbReference type="AlphaFoldDB" id="A0A9Q5CDC5"/>
<feature type="transmembrane region" description="Helical" evidence="1">
    <location>
        <begin position="37"/>
        <end position="54"/>
    </location>
</feature>
<keyword evidence="1" id="KW-0472">Membrane</keyword>
<sequence>MDIFINTGYDIFVYVDYFLLFFFMIKVLGWKRTPKHPRIALTLLSLCTGATATIVNSLTFYGFACWGTLAIILALLASNGHLVFKMMLICYFFLIFSIAQFVLVDRLIILGQRIIGSSVFFDSSWHLASLFLSRIILILVIFFMINVSPQIDNQLPKIFWVFMTIFNFMLLFCIIYINDMETMNNLNSINGVSAQLFLFFLSQFIYYLFSRLGKEYELNIKERLMRQQIDIQQKFFVEMYEVYEDLRRLKHEMKNHVLYMDTMLSNYDYDALHKYFSKVYEIANNGKIMILTENYIVNAVLNQKYNYAVSNGIHVEIIANIPEHLKIDTIEFCTAVSNLFDNAVEECMVLQNGRINLEIKMIKQYLSIKISNTSKENVLEANPKLVTKKADVENHGIGLWIVKDIVEKYDGIMQFVSKDKVFEVKVMLKDISQVMP</sequence>
<comment type="caution">
    <text evidence="3">The sequence shown here is derived from an EMBL/GenBank/DDBJ whole genome shotgun (WGS) entry which is preliminary data.</text>
</comment>
<dbReference type="GO" id="GO:0042802">
    <property type="term" value="F:identical protein binding"/>
    <property type="evidence" value="ECO:0007669"/>
    <property type="project" value="TreeGrafter"/>
</dbReference>
<feature type="domain" description="Sensor histidine kinase NatK-like C-terminal" evidence="2">
    <location>
        <begin position="329"/>
        <end position="428"/>
    </location>
</feature>
<feature type="transmembrane region" description="Helical" evidence="1">
    <location>
        <begin position="158"/>
        <end position="177"/>
    </location>
</feature>
<dbReference type="CDD" id="cd16935">
    <property type="entry name" value="HATPase_AgrC-ComD-like"/>
    <property type="match status" value="1"/>
</dbReference>
<dbReference type="SUPFAM" id="SSF55874">
    <property type="entry name" value="ATPase domain of HSP90 chaperone/DNA topoisomerase II/histidine kinase"/>
    <property type="match status" value="1"/>
</dbReference>
<keyword evidence="1" id="KW-1133">Transmembrane helix</keyword>
<evidence type="ECO:0000313" key="3">
    <source>
        <dbReference type="EMBL" id="NRV07486.1"/>
    </source>
</evidence>
<gene>
    <name evidence="3" type="ORF">DFH45_000449</name>
</gene>
<accession>A0A9Q5CDC5</accession>
<dbReference type="InterPro" id="IPR032834">
    <property type="entry name" value="NatK-like_C"/>
</dbReference>